<gene>
    <name evidence="1" type="ORF">OIU77_027930</name>
</gene>
<accession>A0ABQ9BU81</accession>
<reference evidence="1" key="1">
    <citation type="submission" date="2022-10" db="EMBL/GenBank/DDBJ databases">
        <authorList>
            <person name="Hyden B.L."/>
            <person name="Feng K."/>
            <person name="Yates T."/>
            <person name="Jawdy S."/>
            <person name="Smart L.B."/>
            <person name="Muchero W."/>
        </authorList>
    </citation>
    <scope>NUCLEOTIDE SEQUENCE</scope>
    <source>
        <tissue evidence="1">Shoot tip</tissue>
    </source>
</reference>
<comment type="caution">
    <text evidence="1">The sequence shown here is derived from an EMBL/GenBank/DDBJ whole genome shotgun (WGS) entry which is preliminary data.</text>
</comment>
<dbReference type="Proteomes" id="UP001141253">
    <property type="component" value="Chromosome 3"/>
</dbReference>
<organism evidence="1 2">
    <name type="scientific">Salix suchowensis</name>
    <dbReference type="NCBI Taxonomy" id="1278906"/>
    <lineage>
        <taxon>Eukaryota</taxon>
        <taxon>Viridiplantae</taxon>
        <taxon>Streptophyta</taxon>
        <taxon>Embryophyta</taxon>
        <taxon>Tracheophyta</taxon>
        <taxon>Spermatophyta</taxon>
        <taxon>Magnoliopsida</taxon>
        <taxon>eudicotyledons</taxon>
        <taxon>Gunneridae</taxon>
        <taxon>Pentapetalae</taxon>
        <taxon>rosids</taxon>
        <taxon>fabids</taxon>
        <taxon>Malpighiales</taxon>
        <taxon>Salicaceae</taxon>
        <taxon>Saliceae</taxon>
        <taxon>Salix</taxon>
    </lineage>
</organism>
<protein>
    <submittedName>
        <fullName evidence="1">Uncharacterized protein</fullName>
    </submittedName>
</protein>
<name>A0ABQ9BU81_9ROSI</name>
<evidence type="ECO:0000313" key="2">
    <source>
        <dbReference type="Proteomes" id="UP001141253"/>
    </source>
</evidence>
<reference evidence="1" key="2">
    <citation type="journal article" date="2023" name="Int. J. Mol. Sci.">
        <title>De Novo Assembly and Annotation of 11 Diverse Shrub Willow (Salix) Genomes Reveals Novel Gene Organization in Sex-Linked Regions.</title>
        <authorList>
            <person name="Hyden B."/>
            <person name="Feng K."/>
            <person name="Yates T.B."/>
            <person name="Jawdy S."/>
            <person name="Cereghino C."/>
            <person name="Smart L.B."/>
            <person name="Muchero W."/>
        </authorList>
    </citation>
    <scope>NUCLEOTIDE SEQUENCE</scope>
    <source>
        <tissue evidence="1">Shoot tip</tissue>
    </source>
</reference>
<sequence>MSDIVSANLATFVPGKAITDDVIVAFRSTRYRKRLAKGRKGAVALKIDTSKACDHDSFLFSGANAQECNTVKFLLKQFEEASGQSMNFHSSVRPSQWVRDLILGTIGWVLAQPSCGVGAGRIEGFTVL</sequence>
<keyword evidence="2" id="KW-1185">Reference proteome</keyword>
<proteinExistence type="predicted"/>
<dbReference type="EMBL" id="JAPFFI010000007">
    <property type="protein sequence ID" value="KAJ6389702.1"/>
    <property type="molecule type" value="Genomic_DNA"/>
</dbReference>
<evidence type="ECO:0000313" key="1">
    <source>
        <dbReference type="EMBL" id="KAJ6389702.1"/>
    </source>
</evidence>